<evidence type="ECO:0008006" key="4">
    <source>
        <dbReference type="Google" id="ProtNLM"/>
    </source>
</evidence>
<feature type="transmembrane region" description="Helical" evidence="1">
    <location>
        <begin position="203"/>
        <end position="222"/>
    </location>
</feature>
<protein>
    <recommendedName>
        <fullName evidence="4">HupE/UreJ family protein</fullName>
    </recommendedName>
</protein>
<dbReference type="EMBL" id="JEMX01000075">
    <property type="protein sequence ID" value="EXI78295.1"/>
    <property type="molecule type" value="Genomic_DNA"/>
</dbReference>
<proteinExistence type="predicted"/>
<keyword evidence="1" id="KW-0812">Transmembrane</keyword>
<dbReference type="AlphaFoldDB" id="A0A011PN50"/>
<feature type="transmembrane region" description="Helical" evidence="1">
    <location>
        <begin position="242"/>
        <end position="265"/>
    </location>
</feature>
<keyword evidence="1" id="KW-0472">Membrane</keyword>
<name>A0A011PN50_9PROT</name>
<dbReference type="Proteomes" id="UP000021816">
    <property type="component" value="Unassembled WGS sequence"/>
</dbReference>
<evidence type="ECO:0000256" key="1">
    <source>
        <dbReference type="SAM" id="Phobius"/>
    </source>
</evidence>
<reference evidence="2 3" key="1">
    <citation type="submission" date="2014-02" db="EMBL/GenBank/DDBJ databases">
        <title>Expanding our view of genomic diversity in Candidatus Accumulibacter clades.</title>
        <authorList>
            <person name="Skennerton C.T."/>
            <person name="Barr J.J."/>
            <person name="Slater F.R."/>
            <person name="Bond P.L."/>
            <person name="Tyson G.W."/>
        </authorList>
    </citation>
    <scope>NUCLEOTIDE SEQUENCE [LARGE SCALE GENOMIC DNA]</scope>
    <source>
        <strain evidence="3">BA-92</strain>
    </source>
</reference>
<evidence type="ECO:0000313" key="2">
    <source>
        <dbReference type="EMBL" id="EXI78295.1"/>
    </source>
</evidence>
<gene>
    <name evidence="2" type="ORF">AW10_03139</name>
</gene>
<organism evidence="2 3">
    <name type="scientific">Candidatus Accumulibacter appositus</name>
    <dbReference type="NCBI Taxonomy" id="1454003"/>
    <lineage>
        <taxon>Bacteria</taxon>
        <taxon>Pseudomonadati</taxon>
        <taxon>Pseudomonadota</taxon>
        <taxon>Betaproteobacteria</taxon>
        <taxon>Candidatus Accumulibacter</taxon>
    </lineage>
</organism>
<keyword evidence="1" id="KW-1133">Transmembrane helix</keyword>
<accession>A0A011PN50</accession>
<feature type="transmembrane region" description="Helical" evidence="1">
    <location>
        <begin position="363"/>
        <end position="381"/>
    </location>
</feature>
<dbReference type="Pfam" id="PF13795">
    <property type="entry name" value="HupE_UreJ_2"/>
    <property type="match status" value="1"/>
</dbReference>
<dbReference type="PATRIC" id="fig|1454003.3.peg.3195"/>
<sequence>MTMTPECLRGLGRWCVIVFLACFSASALAHKLGQSYVFMRIADGAIDGRIEMTVADANRLLGLGLPERGATRDDVTPHLATIAEYLKSHVAFAPNGKQQAVDFHDYGIDAVPLADYIAMHFALSDQGRPISKVDVEYRIGFALIPEHRGLLVIEHDWGSGTFNDESNVVAVFGPDSIRQQIDLSQSSVWTGVKAMIGLGAHHIWIGIDHILFLIALLLPAVVERRDGVWQPVSEFKTALWRVLAVVTVFTAAHTITLSLAALDIAALPSRIVESVIALSIAAAAMDVLRPVFGRRILLVVFGFGLFHGFGFASVLRDMGIPSQYLVHSLIGFNVGVELGQIAIVSLVFPVLYLMRGSAFYLRYVLRFGAITLIGVAAYWFTERVLEIDLPLGAILQWPFRAWN</sequence>
<feature type="transmembrane region" description="Helical" evidence="1">
    <location>
        <begin position="327"/>
        <end position="351"/>
    </location>
</feature>
<comment type="caution">
    <text evidence="2">The sequence shown here is derived from an EMBL/GenBank/DDBJ whole genome shotgun (WGS) entry which is preliminary data.</text>
</comment>
<evidence type="ECO:0000313" key="3">
    <source>
        <dbReference type="Proteomes" id="UP000021816"/>
    </source>
</evidence>
<dbReference type="InterPro" id="IPR032809">
    <property type="entry name" value="Put_HupE_UreJ"/>
</dbReference>
<dbReference type="STRING" id="1454003.AW10_03139"/>
<feature type="transmembrane region" description="Helical" evidence="1">
    <location>
        <begin position="296"/>
        <end position="315"/>
    </location>
</feature>